<evidence type="ECO:0000256" key="3">
    <source>
        <dbReference type="ARBA" id="ARBA00022786"/>
    </source>
</evidence>
<feature type="domain" description="Right handed beta helix" evidence="5">
    <location>
        <begin position="202"/>
        <end position="364"/>
    </location>
</feature>
<keyword evidence="3" id="KW-0833">Ubl conjugation pathway</keyword>
<dbReference type="InterPro" id="IPR022441">
    <property type="entry name" value="Para_beta_helix_rpt-2"/>
</dbReference>
<dbReference type="PANTHER" id="PTHR22990:SF15">
    <property type="entry name" value="F-BOX ONLY PROTEIN 10"/>
    <property type="match status" value="1"/>
</dbReference>
<evidence type="ECO:0000256" key="4">
    <source>
        <dbReference type="SAM" id="MobiDB-lite"/>
    </source>
</evidence>
<dbReference type="Pfam" id="PF13229">
    <property type="entry name" value="Beta_helix"/>
    <property type="match status" value="4"/>
</dbReference>
<dbReference type="InterPro" id="IPR051550">
    <property type="entry name" value="SCF-Subunits/Alg-Epimerases"/>
</dbReference>
<dbReference type="InterPro" id="IPR039448">
    <property type="entry name" value="Beta_helix"/>
</dbReference>
<dbReference type="Proteomes" id="UP001556040">
    <property type="component" value="Unassembled WGS sequence"/>
</dbReference>
<comment type="caution">
    <text evidence="6">The sequence shown here is derived from an EMBL/GenBank/DDBJ whole genome shotgun (WGS) entry which is preliminary data.</text>
</comment>
<dbReference type="InterPro" id="IPR011050">
    <property type="entry name" value="Pectin_lyase_fold/virulence"/>
</dbReference>
<dbReference type="InterPro" id="IPR012334">
    <property type="entry name" value="Pectin_lyas_fold"/>
</dbReference>
<dbReference type="Gene3D" id="2.160.20.10">
    <property type="entry name" value="Single-stranded right-handed beta-helix, Pectin lyase-like"/>
    <property type="match status" value="3"/>
</dbReference>
<gene>
    <name evidence="6" type="ORF">AB1471_09915</name>
</gene>
<name>A0ABV3Q434_9BACL</name>
<evidence type="ECO:0000256" key="2">
    <source>
        <dbReference type="ARBA" id="ARBA00022737"/>
    </source>
</evidence>
<dbReference type="InterPro" id="IPR006626">
    <property type="entry name" value="PbH1"/>
</dbReference>
<sequence>MTVFIVKNGESIQNAINGAKVPDTIRIEAGTFAGFVVANTTGEEPIPIPRLKIIGAGIGKTIIDGVGSTTDGIALPSGSDQTTIECLTVQNFSAGNGLVSVSNANIIRQVEAKGNGGSGGFNIEGERNLVLKCVASGNQDDGFAIDGNNNYLIECRAIDNMDEGFESDEGGTHTLYFNCLAKGNGSDGFEVGDFDLLLCNKTINNGTEGIELDEDGALVFDNVVCENKDNGILVEECDGIIYGNHVCDNGTGPGIRLESFANRNNVVNNCVQRNKIDGIRLESDPATRSLLPRVRNKLNLITLGTGASNNLIDNNIVKENEGDGILLQSDTTGNCVRSNCAFGNACSDIQANPPANVNNTFDENKCGYSDPDNLCEDCCEVKSVITVKPGESIQCAINAAEPCDTIRIETGTFAGFVVANTTDPMNPIPIPRLRIIGAGIGKTIIDGVATFTDGIVIPLGSDQTTIECLTVQKFGSDGIRIESDANIIRQVESKDNQSDGFFVTEDGHRNFILKCVASGNQDQGVQINGNNNYLIKCQAVENVSDGLASAGGSHTLYFKCLAEGNGFGIFPGDFDVLLHNLVIKNGEEGIDGSGIGNLTFENTICETMGKGIDVVGETTLYGNKVFKNGVGIELDLDDNGNNIINNLVEGNKTGGIRLESGEEEGASNNLIDNNIVKDNENVGIWLEPNTTDNCVRSNCAFNNAGNDIQANPPADDNNTFDENKCGTSDPDGLCEDC</sequence>
<keyword evidence="2" id="KW-0677">Repeat</keyword>
<accession>A0ABV3Q434</accession>
<feature type="domain" description="Right handed beta helix" evidence="5">
    <location>
        <begin position="452"/>
        <end position="569"/>
    </location>
</feature>
<dbReference type="RefSeq" id="WP_367779599.1">
    <property type="nucleotide sequence ID" value="NZ_JBFMIA010000007.1"/>
</dbReference>
<comment type="pathway">
    <text evidence="1">Protein modification; protein ubiquitination.</text>
</comment>
<dbReference type="SUPFAM" id="SSF51126">
    <property type="entry name" value="Pectin lyase-like"/>
    <property type="match status" value="2"/>
</dbReference>
<evidence type="ECO:0000259" key="5">
    <source>
        <dbReference type="Pfam" id="PF13229"/>
    </source>
</evidence>
<feature type="domain" description="Right handed beta helix" evidence="5">
    <location>
        <begin position="69"/>
        <end position="191"/>
    </location>
</feature>
<evidence type="ECO:0000313" key="7">
    <source>
        <dbReference type="Proteomes" id="UP001556040"/>
    </source>
</evidence>
<dbReference type="SMART" id="SM00710">
    <property type="entry name" value="PbH1"/>
    <property type="match status" value="11"/>
</dbReference>
<evidence type="ECO:0000313" key="6">
    <source>
        <dbReference type="EMBL" id="MEW9502111.1"/>
    </source>
</evidence>
<dbReference type="PANTHER" id="PTHR22990">
    <property type="entry name" value="F-BOX ONLY PROTEIN"/>
    <property type="match status" value="1"/>
</dbReference>
<organism evidence="6 7">
    <name type="scientific">Jeotgalibacillus marinus</name>
    <dbReference type="NCBI Taxonomy" id="86667"/>
    <lineage>
        <taxon>Bacteria</taxon>
        <taxon>Bacillati</taxon>
        <taxon>Bacillota</taxon>
        <taxon>Bacilli</taxon>
        <taxon>Bacillales</taxon>
        <taxon>Caryophanaceae</taxon>
        <taxon>Jeotgalibacillus</taxon>
    </lineage>
</organism>
<reference evidence="6 7" key="1">
    <citation type="journal article" date="1979" name="Int. J. Syst. Evol. Microbiol.">
        <title>Bacillus globisporus subsp. marinus subsp. nov.</title>
        <authorList>
            <person name="Liu H."/>
        </authorList>
    </citation>
    <scope>NUCLEOTIDE SEQUENCE [LARGE SCALE GENOMIC DNA]</scope>
    <source>
        <strain evidence="6 7">DSM 1297</strain>
    </source>
</reference>
<dbReference type="NCBIfam" id="TIGR03804">
    <property type="entry name" value="para_beta_helix"/>
    <property type="match status" value="2"/>
</dbReference>
<dbReference type="EMBL" id="JBFMIA010000007">
    <property type="protein sequence ID" value="MEW9502111.1"/>
    <property type="molecule type" value="Genomic_DNA"/>
</dbReference>
<feature type="domain" description="Right handed beta helix" evidence="5">
    <location>
        <begin position="577"/>
        <end position="723"/>
    </location>
</feature>
<protein>
    <submittedName>
        <fullName evidence="6">Right-handed parallel beta-helix repeat-containing protein</fullName>
    </submittedName>
</protein>
<proteinExistence type="predicted"/>
<feature type="region of interest" description="Disordered" evidence="4">
    <location>
        <begin position="705"/>
        <end position="731"/>
    </location>
</feature>
<evidence type="ECO:0000256" key="1">
    <source>
        <dbReference type="ARBA" id="ARBA00004906"/>
    </source>
</evidence>
<keyword evidence="7" id="KW-1185">Reference proteome</keyword>